<reference evidence="2" key="1">
    <citation type="submission" date="2025-08" db="UniProtKB">
        <authorList>
            <consortium name="RefSeq"/>
        </authorList>
    </citation>
    <scope>IDENTIFICATION</scope>
    <source>
        <strain evidence="2">Tuebingen</strain>
        <tissue evidence="2">Fibroblasts and whole tissue</tissue>
    </source>
</reference>
<dbReference type="Proteomes" id="UP000000437">
    <property type="component" value="Chromosome 22"/>
</dbReference>
<dbReference type="RefSeq" id="XP_073793842.1">
    <property type="nucleotide sequence ID" value="XM_073937741.1"/>
</dbReference>
<name>A0AC58IHZ9_DANRE</name>
<proteinExistence type="predicted"/>
<organism evidence="1 2">
    <name type="scientific">Danio rerio</name>
    <name type="common">Zebrafish</name>
    <name type="synonym">Brachydanio rerio</name>
    <dbReference type="NCBI Taxonomy" id="7955"/>
    <lineage>
        <taxon>Eukaryota</taxon>
        <taxon>Metazoa</taxon>
        <taxon>Chordata</taxon>
        <taxon>Craniata</taxon>
        <taxon>Vertebrata</taxon>
        <taxon>Euteleostomi</taxon>
        <taxon>Actinopterygii</taxon>
        <taxon>Neopterygii</taxon>
        <taxon>Teleostei</taxon>
        <taxon>Ostariophysi</taxon>
        <taxon>Cypriniformes</taxon>
        <taxon>Danionidae</taxon>
        <taxon>Danioninae</taxon>
        <taxon>Danio</taxon>
    </lineage>
</organism>
<evidence type="ECO:0000313" key="2">
    <source>
        <dbReference type="RefSeq" id="XP_073793842.1"/>
    </source>
</evidence>
<keyword evidence="1" id="KW-1185">Reference proteome</keyword>
<evidence type="ECO:0000313" key="1">
    <source>
        <dbReference type="Proteomes" id="UP000000437"/>
    </source>
</evidence>
<protein>
    <submittedName>
        <fullName evidence="2">Beta-1,3-galactosyltransferase 2</fullName>
    </submittedName>
</protein>
<gene>
    <name evidence="2" type="primary">LOC100537407</name>
</gene>
<sequence length="309" mass="36036">MYCKTWLLVSLFILLNILLLFFTARTLERQKWLKLNVVIPQNYKFILDLPEKCQQQEPFVVIIVPVAPENIEARNAIRTTWGNEGLVRDKIVLVLFLLGSRSGNETLQEQLQNESQQHGDLLQSSFQDTYRNLTVKTLVMMEWLSRKCPQASYAAKVDADVLLNVKNLLYMLVSLNTLERNYITGLVLSVNNVMRDPTSKFYIPHDVYPRSRYPPYPQGMCYIFSMDLPEKILHISRFVRPIFIEDAYIGMCLRRLGIRPEKLNFGQFLIRPPEHLDRFYYSGLIAILTQSPSQLISYWMDVQSSNKLC</sequence>
<accession>A0AC58IHZ9</accession>